<evidence type="ECO:0000256" key="2">
    <source>
        <dbReference type="SAM" id="MobiDB-lite"/>
    </source>
</evidence>
<feature type="compositionally biased region" description="Pro residues" evidence="2">
    <location>
        <begin position="210"/>
        <end position="260"/>
    </location>
</feature>
<reference evidence="4 5" key="1">
    <citation type="submission" date="2020-03" db="EMBL/GenBank/DDBJ databases">
        <title>WGS of actinomycetes isolated from Thailand.</title>
        <authorList>
            <person name="Thawai C."/>
        </authorList>
    </citation>
    <scope>NUCLEOTIDE SEQUENCE [LARGE SCALE GENOMIC DNA]</scope>
    <source>
        <strain evidence="4 5">PLAI 1-29</strain>
    </source>
</reference>
<keyword evidence="5" id="KW-1185">Reference proteome</keyword>
<protein>
    <submittedName>
        <fullName evidence="4">TerD family protein</fullName>
    </submittedName>
</protein>
<feature type="domain" description="TerD" evidence="3">
    <location>
        <begin position="4"/>
        <end position="181"/>
    </location>
</feature>
<dbReference type="InterPro" id="IPR051324">
    <property type="entry name" value="Stress/Tellurium_Resist"/>
</dbReference>
<comment type="caution">
    <text evidence="4">The sequence shown here is derived from an EMBL/GenBank/DDBJ whole genome shotgun (WGS) entry which is preliminary data.</text>
</comment>
<dbReference type="Pfam" id="PF02342">
    <property type="entry name" value="TerD"/>
    <property type="match status" value="1"/>
</dbReference>
<dbReference type="Gene3D" id="2.60.60.30">
    <property type="entry name" value="sav2460 like domains"/>
    <property type="match status" value="1"/>
</dbReference>
<sequence>MAAMTHAMVKGSNIPLEAGAVRAVLRWAPGPGVPDVDASALLLGADGRVRDDEDFVFYNQPTHPSGQVRHLPKQQLGESLTDTVEAELTGLGPEVDRVVLAASSDGGPFASVGDLRLELFDAAGPGPEGGDEPLAVFDVVPETGDESALICGELYRRGDAWKFRALGQGYDTGLIGLATEYGISVEDGGAGGSGDDGRTATEPDGVTQQVPPPRPEPSGPGPDDAPPEPSGYGYPAPPAQPPFPPPPAAPAPVPQAPPAHAPGYGYPHQPVGAYGYPHPPAPPVADPAFALPPQGPQFQRNR</sequence>
<evidence type="ECO:0000256" key="1">
    <source>
        <dbReference type="ARBA" id="ARBA00008775"/>
    </source>
</evidence>
<feature type="region of interest" description="Disordered" evidence="2">
    <location>
        <begin position="186"/>
        <end position="302"/>
    </location>
</feature>
<proteinExistence type="inferred from homology"/>
<dbReference type="PANTHER" id="PTHR32097:SF4">
    <property type="entry name" value="GENERAL STRESS PROTEIN 16U"/>
    <property type="match status" value="1"/>
</dbReference>
<dbReference type="EMBL" id="JAATEN010000002">
    <property type="protein sequence ID" value="NJP99561.1"/>
    <property type="molecule type" value="Genomic_DNA"/>
</dbReference>
<organism evidence="4 5">
    <name type="scientific">Streptomyces zingiberis</name>
    <dbReference type="NCBI Taxonomy" id="2053010"/>
    <lineage>
        <taxon>Bacteria</taxon>
        <taxon>Bacillati</taxon>
        <taxon>Actinomycetota</taxon>
        <taxon>Actinomycetes</taxon>
        <taxon>Kitasatosporales</taxon>
        <taxon>Streptomycetaceae</taxon>
        <taxon>Streptomyces</taxon>
    </lineage>
</organism>
<dbReference type="InterPro" id="IPR003325">
    <property type="entry name" value="TerD"/>
</dbReference>
<evidence type="ECO:0000313" key="5">
    <source>
        <dbReference type="Proteomes" id="UP000695264"/>
    </source>
</evidence>
<feature type="compositionally biased region" description="Low complexity" evidence="2">
    <location>
        <begin position="261"/>
        <end position="276"/>
    </location>
</feature>
<comment type="similarity">
    <text evidence="1">Belongs to the CAPAB/TerDEXZ family.</text>
</comment>
<dbReference type="Proteomes" id="UP000695264">
    <property type="component" value="Unassembled WGS sequence"/>
</dbReference>
<dbReference type="CDD" id="cd06974">
    <property type="entry name" value="TerD_like"/>
    <property type="match status" value="1"/>
</dbReference>
<gene>
    <name evidence="4" type="ORF">HCK00_03135</name>
</gene>
<evidence type="ECO:0000259" key="3">
    <source>
        <dbReference type="Pfam" id="PF02342"/>
    </source>
</evidence>
<dbReference type="PANTHER" id="PTHR32097">
    <property type="entry name" value="CAMP-BINDING PROTEIN 1-RELATED"/>
    <property type="match status" value="1"/>
</dbReference>
<accession>A0ABX1BVY3</accession>
<evidence type="ECO:0000313" key="4">
    <source>
        <dbReference type="EMBL" id="NJP99561.1"/>
    </source>
</evidence>
<name>A0ABX1BVY3_9ACTN</name>